<name>A0AAJ8BWQ8_ASPNG</name>
<proteinExistence type="predicted"/>
<protein>
    <submittedName>
        <fullName evidence="1">Uncharacterized protein</fullName>
    </submittedName>
</protein>
<accession>A0AAJ8BWQ8</accession>
<dbReference type="VEuPathDB" id="FungiDB:An06g02268"/>
<reference evidence="1" key="1">
    <citation type="submission" date="2025-02" db="EMBL/GenBank/DDBJ databases">
        <authorList>
            <consortium name="NCBI Genome Project"/>
        </authorList>
    </citation>
    <scope>NUCLEOTIDE SEQUENCE</scope>
</reference>
<dbReference type="RefSeq" id="XP_059605322.1">
    <property type="nucleotide sequence ID" value="XM_059748111.1"/>
</dbReference>
<sequence length="99" mass="11099">MKLSCCGMNSRGILCNNVILEIPFANLNLRFSLGLGIFEKLEYDRETPSRFDPMGGTPNSTEYLVCYQFRPGSLRRKLLGSQSTPVLLSRPTWQLGVSP</sequence>
<dbReference type="AlphaFoldDB" id="A0AAJ8BWQ8"/>
<organism evidence="1">
    <name type="scientific">Aspergillus niger</name>
    <dbReference type="NCBI Taxonomy" id="5061"/>
    <lineage>
        <taxon>Eukaryota</taxon>
        <taxon>Fungi</taxon>
        <taxon>Dikarya</taxon>
        <taxon>Ascomycota</taxon>
        <taxon>Pezizomycotina</taxon>
        <taxon>Eurotiomycetes</taxon>
        <taxon>Eurotiomycetidae</taxon>
        <taxon>Eurotiales</taxon>
        <taxon>Aspergillaceae</taxon>
        <taxon>Aspergillus</taxon>
        <taxon>Aspergillus subgen. Circumdati</taxon>
    </lineage>
</organism>
<dbReference type="KEGG" id="ang:An06g02268"/>
<gene>
    <name evidence="1" type="ORF">An06g02268</name>
</gene>
<dbReference type="GeneID" id="84591215"/>
<reference evidence="1" key="2">
    <citation type="submission" date="2025-08" db="UniProtKB">
        <authorList>
            <consortium name="RefSeq"/>
        </authorList>
    </citation>
    <scope>IDENTIFICATION</scope>
</reference>
<evidence type="ECO:0000313" key="1">
    <source>
        <dbReference type="RefSeq" id="XP_059605322.1"/>
    </source>
</evidence>